<dbReference type="AlphaFoldDB" id="A0AA88DU11"/>
<feature type="region of interest" description="Disordered" evidence="1">
    <location>
        <begin position="1"/>
        <end position="62"/>
    </location>
</feature>
<protein>
    <submittedName>
        <fullName evidence="2">Uncharacterized protein</fullName>
    </submittedName>
</protein>
<sequence length="137" mass="15063">MGVEGSKFTKATGCGEAEGEHGGGSTALELRRKGSIHGRFQSGKSGGRSEGRDGREEGEEVMGLRMRTTFVEDDKLAERSCSCTYDGIFRGRGRKRRVMAAVVGVGGYQPWVLRREVFWTGGGPPTAQQTLHHRRYR</sequence>
<evidence type="ECO:0000313" key="2">
    <source>
        <dbReference type="EMBL" id="GMN61877.1"/>
    </source>
</evidence>
<organism evidence="2 3">
    <name type="scientific">Ficus carica</name>
    <name type="common">Common fig</name>
    <dbReference type="NCBI Taxonomy" id="3494"/>
    <lineage>
        <taxon>Eukaryota</taxon>
        <taxon>Viridiplantae</taxon>
        <taxon>Streptophyta</taxon>
        <taxon>Embryophyta</taxon>
        <taxon>Tracheophyta</taxon>
        <taxon>Spermatophyta</taxon>
        <taxon>Magnoliopsida</taxon>
        <taxon>eudicotyledons</taxon>
        <taxon>Gunneridae</taxon>
        <taxon>Pentapetalae</taxon>
        <taxon>rosids</taxon>
        <taxon>fabids</taxon>
        <taxon>Rosales</taxon>
        <taxon>Moraceae</taxon>
        <taxon>Ficeae</taxon>
        <taxon>Ficus</taxon>
    </lineage>
</organism>
<gene>
    <name evidence="2" type="ORF">TIFTF001_030968</name>
</gene>
<evidence type="ECO:0000256" key="1">
    <source>
        <dbReference type="SAM" id="MobiDB-lite"/>
    </source>
</evidence>
<dbReference type="Proteomes" id="UP001187192">
    <property type="component" value="Unassembled WGS sequence"/>
</dbReference>
<keyword evidence="3" id="KW-1185">Reference proteome</keyword>
<name>A0AA88DU11_FICCA</name>
<accession>A0AA88DU11</accession>
<reference evidence="2" key="1">
    <citation type="submission" date="2023-07" db="EMBL/GenBank/DDBJ databases">
        <title>draft genome sequence of fig (Ficus carica).</title>
        <authorList>
            <person name="Takahashi T."/>
            <person name="Nishimura K."/>
        </authorList>
    </citation>
    <scope>NUCLEOTIDE SEQUENCE</scope>
</reference>
<comment type="caution">
    <text evidence="2">The sequence shown here is derived from an EMBL/GenBank/DDBJ whole genome shotgun (WGS) entry which is preliminary data.</text>
</comment>
<proteinExistence type="predicted"/>
<evidence type="ECO:0000313" key="3">
    <source>
        <dbReference type="Proteomes" id="UP001187192"/>
    </source>
</evidence>
<dbReference type="EMBL" id="BTGU01000119">
    <property type="protein sequence ID" value="GMN61877.1"/>
    <property type="molecule type" value="Genomic_DNA"/>
</dbReference>